<name>A0A6G7PWD0_9BACT</name>
<comment type="pathway">
    <text evidence="3">Carbohydrate degradation.</text>
</comment>
<comment type="similarity">
    <text evidence="4">Belongs to the BPG-independent phosphoglycerate mutase family. A-PGAM subfamily.</text>
</comment>
<dbReference type="GO" id="GO:0046872">
    <property type="term" value="F:metal ion binding"/>
    <property type="evidence" value="ECO:0007669"/>
    <property type="project" value="InterPro"/>
</dbReference>
<keyword evidence="6 7" id="KW-0413">Isomerase</keyword>
<evidence type="ECO:0000256" key="2">
    <source>
        <dbReference type="ARBA" id="ARBA00002315"/>
    </source>
</evidence>
<dbReference type="PANTHER" id="PTHR31209">
    <property type="entry name" value="COFACTOR-INDEPENDENT PHOSPHOGLYCERATE MUTASE"/>
    <property type="match status" value="1"/>
</dbReference>
<dbReference type="EC" id="5.4.2.12" evidence="7"/>
<evidence type="ECO:0000313" key="8">
    <source>
        <dbReference type="Proteomes" id="UP000502179"/>
    </source>
</evidence>
<dbReference type="Gene3D" id="3.30.70.2130">
    <property type="entry name" value="Metalloenzyme domain"/>
    <property type="match status" value="1"/>
</dbReference>
<dbReference type="InterPro" id="IPR004456">
    <property type="entry name" value="Pglycerate_mutase_ApgM"/>
</dbReference>
<dbReference type="EMBL" id="CP048877">
    <property type="protein sequence ID" value="QIJ71994.1"/>
    <property type="molecule type" value="Genomic_DNA"/>
</dbReference>
<protein>
    <submittedName>
        <fullName evidence="7">Cofactor-independent phosphoglycerate mutase</fullName>
        <ecNumber evidence="7">5.4.2.12</ecNumber>
    </submittedName>
</protein>
<keyword evidence="8" id="KW-1185">Reference proteome</keyword>
<dbReference type="RefSeq" id="WP_166032211.1">
    <property type="nucleotide sequence ID" value="NZ_CP048877.1"/>
</dbReference>
<dbReference type="GO" id="GO:0006096">
    <property type="term" value="P:glycolytic process"/>
    <property type="evidence" value="ECO:0007669"/>
    <property type="project" value="UniProtKB-KW"/>
</dbReference>
<dbReference type="Gene3D" id="3.40.720.10">
    <property type="entry name" value="Alkaline Phosphatase, subunit A"/>
    <property type="match status" value="2"/>
</dbReference>
<dbReference type="Proteomes" id="UP000502179">
    <property type="component" value="Chromosome"/>
</dbReference>
<reference evidence="7 8" key="1">
    <citation type="submission" date="2020-02" db="EMBL/GenBank/DDBJ databases">
        <title>Genome analysis of Thermosulfuriphilus ammonigenes ST65T, an anaerobic thermophilic chemolithoautotrophic bacterium isolated from a deep-sea hydrothermal vent.</title>
        <authorList>
            <person name="Slobodkina G."/>
            <person name="Allioux M."/>
            <person name="Merkel A."/>
            <person name="Alain K."/>
            <person name="Jebbar M."/>
            <person name="Slobodkin A."/>
        </authorList>
    </citation>
    <scope>NUCLEOTIDE SEQUENCE [LARGE SCALE GENOMIC DNA]</scope>
    <source>
        <strain evidence="7 8">ST65</strain>
    </source>
</reference>
<dbReference type="NCBIfam" id="TIGR00306">
    <property type="entry name" value="apgM"/>
    <property type="match status" value="1"/>
</dbReference>
<dbReference type="GO" id="GO:0004619">
    <property type="term" value="F:phosphoglycerate mutase activity"/>
    <property type="evidence" value="ECO:0007669"/>
    <property type="project" value="UniProtKB-EC"/>
</dbReference>
<dbReference type="InterPro" id="IPR042253">
    <property type="entry name" value="Pglycerate_mutase_ApgM_sf"/>
</dbReference>
<dbReference type="KEGG" id="tav:G4V39_06825"/>
<evidence type="ECO:0000256" key="5">
    <source>
        <dbReference type="ARBA" id="ARBA00023152"/>
    </source>
</evidence>
<evidence type="ECO:0000256" key="3">
    <source>
        <dbReference type="ARBA" id="ARBA00004921"/>
    </source>
</evidence>
<comment type="function">
    <text evidence="2">Catalyzes the interconversion of 2-phosphoglycerate and 3-phosphoglycerate.</text>
</comment>
<dbReference type="InterPro" id="IPR006124">
    <property type="entry name" value="Metalloenzyme"/>
</dbReference>
<keyword evidence="5" id="KW-0324">Glycolysis</keyword>
<gene>
    <name evidence="7" type="ORF">G4V39_06825</name>
</gene>
<dbReference type="SUPFAM" id="SSF53649">
    <property type="entry name" value="Alkaline phosphatase-like"/>
    <property type="match status" value="1"/>
</dbReference>
<dbReference type="InterPro" id="IPR017850">
    <property type="entry name" value="Alkaline_phosphatase_core_sf"/>
</dbReference>
<dbReference type="NCBIfam" id="TIGR02535">
    <property type="entry name" value="hyp_Hser_kinase"/>
    <property type="match status" value="1"/>
</dbReference>
<dbReference type="Pfam" id="PF01676">
    <property type="entry name" value="Metalloenzyme"/>
    <property type="match status" value="1"/>
</dbReference>
<sequence length="407" mass="45123">MKYLLLVGDGMGDYPIQELRNRTPLEAAHTPAMDYIAQHGELGLVRTIPKGMEPGSDVANLSLLGYAPSEHYTGRGPIEAASLGVKLNPEDVAFRCNLVTLKRQGDHLFMVDYSAGHISTEEGRTLIQDLAEAIPSEKIKLYPGIGYRHLLVWKGGPEGIKTYPPHDFIGRDVSEAWQVYEEEPVLRDFLYQAMAFLERHPINHRRRQEGKPVANSLWPWGQGRAPRLEPFSERYGLRGAIVAAVDLIKGLGICAGLEIINVPGATGYLDTNYRGKAEAALEALHGAYDFVFLHVEAPDEASHEGLLEEKIRAIESIDREVVKVVLEGMADFEAYKIMVATDHLTPISLKTHASVPVPFAIYDSRDPGIKRIQGFNEKAAKEAGVFYQTGEGLMAHFIEKERAKDEA</sequence>
<dbReference type="CDD" id="cd16011">
    <property type="entry name" value="iPGM_like"/>
    <property type="match status" value="1"/>
</dbReference>
<evidence type="ECO:0000313" key="7">
    <source>
        <dbReference type="EMBL" id="QIJ71994.1"/>
    </source>
</evidence>
<evidence type="ECO:0000256" key="6">
    <source>
        <dbReference type="ARBA" id="ARBA00023235"/>
    </source>
</evidence>
<dbReference type="PIRSF" id="PIRSF006392">
    <property type="entry name" value="IPGAM_arch"/>
    <property type="match status" value="1"/>
</dbReference>
<dbReference type="AlphaFoldDB" id="A0A6G7PWD0"/>
<organism evidence="7 8">
    <name type="scientific">Thermosulfuriphilus ammonigenes</name>
    <dbReference type="NCBI Taxonomy" id="1936021"/>
    <lineage>
        <taxon>Bacteria</taxon>
        <taxon>Pseudomonadati</taxon>
        <taxon>Thermodesulfobacteriota</taxon>
        <taxon>Thermodesulfobacteria</taxon>
        <taxon>Thermodesulfobacteriales</taxon>
        <taxon>Thermodesulfobacteriaceae</taxon>
        <taxon>Thermosulfuriphilus</taxon>
    </lineage>
</organism>
<dbReference type="InterPro" id="IPR023665">
    <property type="entry name" value="ApgAM_prokaryotes"/>
</dbReference>
<evidence type="ECO:0000256" key="4">
    <source>
        <dbReference type="ARBA" id="ARBA00005524"/>
    </source>
</evidence>
<proteinExistence type="inferred from homology"/>
<dbReference type="Pfam" id="PF10143">
    <property type="entry name" value="PhosphMutase"/>
    <property type="match status" value="1"/>
</dbReference>
<evidence type="ECO:0000256" key="1">
    <source>
        <dbReference type="ARBA" id="ARBA00000370"/>
    </source>
</evidence>
<dbReference type="PANTHER" id="PTHR31209:SF4">
    <property type="entry name" value="2,3-BISPHOSPHOGLYCERATE-INDEPENDENT PHOSPHOGLYCERATE MUTASE"/>
    <property type="match status" value="1"/>
</dbReference>
<accession>A0A6G7PWD0</accession>
<comment type="catalytic activity">
    <reaction evidence="1">
        <text>(2R)-2-phosphoglycerate = (2R)-3-phosphoglycerate</text>
        <dbReference type="Rhea" id="RHEA:15901"/>
        <dbReference type="ChEBI" id="CHEBI:58272"/>
        <dbReference type="ChEBI" id="CHEBI:58289"/>
        <dbReference type="EC" id="5.4.2.12"/>
    </reaction>
</comment>
<dbReference type="NCBIfam" id="NF003242">
    <property type="entry name" value="PRK04200.1"/>
    <property type="match status" value="1"/>
</dbReference>